<evidence type="ECO:0000313" key="3">
    <source>
        <dbReference type="Proteomes" id="UP000318571"/>
    </source>
</evidence>
<dbReference type="AlphaFoldDB" id="A0A553NB14"/>
<dbReference type="Proteomes" id="UP000318571">
    <property type="component" value="Chromosome 10"/>
</dbReference>
<organism evidence="2 3">
    <name type="scientific">Tigriopus californicus</name>
    <name type="common">Marine copepod</name>
    <dbReference type="NCBI Taxonomy" id="6832"/>
    <lineage>
        <taxon>Eukaryota</taxon>
        <taxon>Metazoa</taxon>
        <taxon>Ecdysozoa</taxon>
        <taxon>Arthropoda</taxon>
        <taxon>Crustacea</taxon>
        <taxon>Multicrustacea</taxon>
        <taxon>Hexanauplia</taxon>
        <taxon>Copepoda</taxon>
        <taxon>Harpacticoida</taxon>
        <taxon>Harpacticidae</taxon>
        <taxon>Tigriopus</taxon>
    </lineage>
</organism>
<name>A0A553NB14_TIGCA</name>
<accession>A0A553NB14</accession>
<gene>
    <name evidence="2" type="ORF">TCAL_16653</name>
</gene>
<feature type="compositionally biased region" description="Basic and acidic residues" evidence="1">
    <location>
        <begin position="1"/>
        <end position="14"/>
    </location>
</feature>
<protein>
    <submittedName>
        <fullName evidence="2">Uncharacterized protein</fullName>
    </submittedName>
</protein>
<sequence>MVEMMKSDRSERYEAPLPPPTNMTNSSSSVAYHHHHHHHPFNGGTAGLHHPTMSRPMPPPIPSNGGSGHNNQSSPLQRPMPTSIHQQQLQSQPISSNGSIANGGVTVLNGQTPYETDPDHEKWWWVCCLEFCFCLL</sequence>
<proteinExistence type="predicted"/>
<dbReference type="EMBL" id="VCGU01000458">
    <property type="protein sequence ID" value="TRY62631.1"/>
    <property type="molecule type" value="Genomic_DNA"/>
</dbReference>
<evidence type="ECO:0000313" key="2">
    <source>
        <dbReference type="EMBL" id="TRY62631.1"/>
    </source>
</evidence>
<evidence type="ECO:0000256" key="1">
    <source>
        <dbReference type="SAM" id="MobiDB-lite"/>
    </source>
</evidence>
<feature type="compositionally biased region" description="Polar residues" evidence="1">
    <location>
        <begin position="83"/>
        <end position="100"/>
    </location>
</feature>
<feature type="region of interest" description="Disordered" evidence="1">
    <location>
        <begin position="1"/>
        <end position="102"/>
    </location>
</feature>
<keyword evidence="3" id="KW-1185">Reference proteome</keyword>
<reference evidence="2 3" key="1">
    <citation type="journal article" date="2018" name="Nat. Ecol. Evol.">
        <title>Genomic signatures of mitonuclear coevolution across populations of Tigriopus californicus.</title>
        <authorList>
            <person name="Barreto F.S."/>
            <person name="Watson E.T."/>
            <person name="Lima T.G."/>
            <person name="Willett C.S."/>
            <person name="Edmands S."/>
            <person name="Li W."/>
            <person name="Burton R.S."/>
        </authorList>
    </citation>
    <scope>NUCLEOTIDE SEQUENCE [LARGE SCALE GENOMIC DNA]</scope>
    <source>
        <strain evidence="2 3">San Diego</strain>
    </source>
</reference>
<comment type="caution">
    <text evidence="2">The sequence shown here is derived from an EMBL/GenBank/DDBJ whole genome shotgun (WGS) entry which is preliminary data.</text>
</comment>